<feature type="region of interest" description="Disordered" evidence="1">
    <location>
        <begin position="448"/>
        <end position="706"/>
    </location>
</feature>
<feature type="compositionally biased region" description="Low complexity" evidence="1">
    <location>
        <begin position="540"/>
        <end position="572"/>
    </location>
</feature>
<sequence length="706" mass="73771">MRLYRKFLLFVFVYLIQGNDIKIGGPLFVEGYGDVGGNRSTPADKTSTPCEKTAAVDIKKYVETTYTRKIEGSVITYEPQPGYCFNEVKDSGTTVWSTRDQNEYSKKVEADFGTRTVTIYIGSDGGLTKVFKKGDDDKWAEDAEASTYKGGTGTSDSSGLDCSCGPDCSCGTGCSWSRTWDIIIKYVFCGCCGCCGSGDECGFCGLCGLCQSRGFTGGKIGVDLDITKTKSGLFSREFDHALDGNYTTYTAKGSNAFRLVKEGSNEIWKASDESEYSTRVELDNLSFESRAITIYLAEKRTKVFIKLGRDEPFNEIDTAKVTTKPINIGYAYNSYFSALRTQGNVRIFTARRGFAFNGANVYLDDKKKVEIWKTDQESEYANKIVNVGGNKVEIHLVNGSGKVFTKASPVEWKQEAYAPEFISAEAEEESSGWLSSTWNKITGWFGSSGSSGGSSGPGGSSGGSSGPSGSPSGQSSGSSGPSGQSSVPSKSSAEKPAGSAARTAGGGGEAKGINSWSSSAAPPTTPKISGTQQASSATLPSTTPQTAGTPTVTTGQPVSTATAGQAASSTPAKTGQSGTKQSSAAPPSTIPQTGGTQPSSTPPARTGSQQHSSTQHGRTVTQQQSTTQPGRTGYQQQSTTPQTGGTQPSSTQRARTSQSGTQSASTYKAGHTAAMTRQAGGVHTRGGSGSGSGGGLSTPGSRPTAH</sequence>
<evidence type="ECO:0000313" key="3">
    <source>
        <dbReference type="EMBL" id="UKJ89253.2"/>
    </source>
</evidence>
<gene>
    <name evidence="3" type="ORF">MACJ_002501</name>
</gene>
<dbReference type="AlphaFoldDB" id="A0A976M6B7"/>
<dbReference type="Pfam" id="PF04385">
    <property type="entry name" value="FAINT"/>
    <property type="match status" value="1"/>
</dbReference>
<dbReference type="InterPro" id="IPR007480">
    <property type="entry name" value="DUF529"/>
</dbReference>
<feature type="signal peptide" evidence="2">
    <location>
        <begin position="1"/>
        <end position="18"/>
    </location>
</feature>
<feature type="compositionally biased region" description="Polar residues" evidence="1">
    <location>
        <begin position="573"/>
        <end position="630"/>
    </location>
</feature>
<keyword evidence="2" id="KW-0732">Signal</keyword>
<proteinExistence type="predicted"/>
<dbReference type="PANTHER" id="PTHR12460:SF38">
    <property type="entry name" value="KINETOPLAST-ASSOCIATED PROTEIN-LIKE PROTEIN"/>
    <property type="match status" value="1"/>
</dbReference>
<organism evidence="3 4">
    <name type="scientific">Theileria orientalis</name>
    <dbReference type="NCBI Taxonomy" id="68886"/>
    <lineage>
        <taxon>Eukaryota</taxon>
        <taxon>Sar</taxon>
        <taxon>Alveolata</taxon>
        <taxon>Apicomplexa</taxon>
        <taxon>Aconoidasida</taxon>
        <taxon>Piroplasmida</taxon>
        <taxon>Theileriidae</taxon>
        <taxon>Theileria</taxon>
    </lineage>
</organism>
<dbReference type="Proteomes" id="UP000244803">
    <property type="component" value="Chromosome 3"/>
</dbReference>
<feature type="compositionally biased region" description="Polar residues" evidence="1">
    <location>
        <begin position="653"/>
        <end position="666"/>
    </location>
</feature>
<protein>
    <submittedName>
        <fullName evidence="3">Uncharacterized protein</fullName>
    </submittedName>
</protein>
<feature type="compositionally biased region" description="Gly residues" evidence="1">
    <location>
        <begin position="683"/>
        <end position="697"/>
    </location>
</feature>
<accession>A0A976M6B7</accession>
<dbReference type="EMBL" id="CP056066">
    <property type="protein sequence ID" value="UKJ89253.2"/>
    <property type="molecule type" value="Genomic_DNA"/>
</dbReference>
<feature type="compositionally biased region" description="Gly residues" evidence="1">
    <location>
        <begin position="449"/>
        <end position="466"/>
    </location>
</feature>
<name>A0A976M6B7_THEOR</name>
<feature type="chain" id="PRO_5037746721" evidence="2">
    <location>
        <begin position="19"/>
        <end position="706"/>
    </location>
</feature>
<dbReference type="PANTHER" id="PTHR12460">
    <property type="entry name" value="CYCLIN-DEPENDENT KINASE INHIBITOR-RELATED PROTEIN"/>
    <property type="match status" value="1"/>
</dbReference>
<reference evidence="3" key="1">
    <citation type="submission" date="2022-07" db="EMBL/GenBank/DDBJ databases">
        <title>Evaluation of T. orientalis genome assembly methods using nanopore sequencing and analysis of variation between genomes.</title>
        <authorList>
            <person name="Yam J."/>
            <person name="Micallef M.L."/>
            <person name="Liu M."/>
            <person name="Djordjevic S.P."/>
            <person name="Bogema D.R."/>
            <person name="Jenkins C."/>
        </authorList>
    </citation>
    <scope>NUCLEOTIDE SEQUENCE</scope>
    <source>
        <strain evidence="3">Fish Creek</strain>
    </source>
</reference>
<evidence type="ECO:0000256" key="2">
    <source>
        <dbReference type="SAM" id="SignalP"/>
    </source>
</evidence>
<feature type="compositionally biased region" description="Low complexity" evidence="1">
    <location>
        <begin position="632"/>
        <end position="652"/>
    </location>
</feature>
<evidence type="ECO:0000313" key="4">
    <source>
        <dbReference type="Proteomes" id="UP000244803"/>
    </source>
</evidence>
<evidence type="ECO:0000256" key="1">
    <source>
        <dbReference type="SAM" id="MobiDB-lite"/>
    </source>
</evidence>
<feature type="compositionally biased region" description="Low complexity" evidence="1">
    <location>
        <begin position="467"/>
        <end position="503"/>
    </location>
</feature>
<feature type="compositionally biased region" description="Polar residues" evidence="1">
    <location>
        <begin position="527"/>
        <end position="539"/>
    </location>
</feature>